<evidence type="ECO:0000313" key="2">
    <source>
        <dbReference type="Proteomes" id="UP001651158"/>
    </source>
</evidence>
<reference evidence="1 2" key="1">
    <citation type="journal article" date="2022" name="Front. Cell. Infect. Microbiol.">
        <title>The Genomes of Two Strains of Taenia crassiceps the Animal Model for the Study of Human Cysticercosis.</title>
        <authorList>
            <person name="Bobes R.J."/>
            <person name="Estrada K."/>
            <person name="Rios-Valencia D.G."/>
            <person name="Calderon-Gallegos A."/>
            <person name="de la Torre P."/>
            <person name="Carrero J.C."/>
            <person name="Sanchez-Flores A."/>
            <person name="Laclette J.P."/>
        </authorList>
    </citation>
    <scope>NUCLEOTIDE SEQUENCE [LARGE SCALE GENOMIC DNA]</scope>
    <source>
        <strain evidence="1">WFUcys</strain>
    </source>
</reference>
<gene>
    <name evidence="1" type="ORF">TcWFU_009675</name>
</gene>
<comment type="caution">
    <text evidence="1">The sequence shown here is derived from an EMBL/GenBank/DDBJ whole genome shotgun (WGS) entry which is preliminary data.</text>
</comment>
<proteinExistence type="predicted"/>
<dbReference type="Proteomes" id="UP001651158">
    <property type="component" value="Unassembled WGS sequence"/>
</dbReference>
<organism evidence="1 2">
    <name type="scientific">Taenia crassiceps</name>
    <dbReference type="NCBI Taxonomy" id="6207"/>
    <lineage>
        <taxon>Eukaryota</taxon>
        <taxon>Metazoa</taxon>
        <taxon>Spiralia</taxon>
        <taxon>Lophotrochozoa</taxon>
        <taxon>Platyhelminthes</taxon>
        <taxon>Cestoda</taxon>
        <taxon>Eucestoda</taxon>
        <taxon>Cyclophyllidea</taxon>
        <taxon>Taeniidae</taxon>
        <taxon>Taenia</taxon>
    </lineage>
</organism>
<sequence>MFKPYDQLLFECTSVLTDLCSSIWLHNVPAYSPGPEKTVLRFRAQQSTQDVPFAVLSAFKYHIGNISKKGNLITMLRKSLVWIEEHESKLNRISNIPQWERGLVALANEIRMQHESIQATIKKMEKLGAITYRVPNEENTAFKPCIFKAKAIVGVNHSELKCVIESGQMYTVADLKDPFLWKLAETEQEIPSIFLEPSFSGPEERLCEKVQNKLDSFKASCLTKTCQILLHKLNKRQNLTDLRRPLHFPRTVVPPKPQDRQVAQLPQHLRDSLISWIEQLGTNEMSWESVDKFWQWYQSTTVRRTDSIEAIQINLRFIEALFQMEASSLTEYCEESGFNETEILPISQQSNGGLHSSFRWNAKLESIVNTQQEFTWKGNLHQTDAPMCYKDPRTLDLPAAAATAKAFTSKLIN</sequence>
<accession>A0ABR4QIP8</accession>
<dbReference type="EMBL" id="JAKROA010000003">
    <property type="protein sequence ID" value="KAL5109485.1"/>
    <property type="molecule type" value="Genomic_DNA"/>
</dbReference>
<name>A0ABR4QIP8_9CEST</name>
<keyword evidence="2" id="KW-1185">Reference proteome</keyword>
<protein>
    <submittedName>
        <fullName evidence="1">Uncharacterized protein</fullName>
    </submittedName>
</protein>
<evidence type="ECO:0000313" key="1">
    <source>
        <dbReference type="EMBL" id="KAL5109485.1"/>
    </source>
</evidence>